<dbReference type="InterPro" id="IPR027417">
    <property type="entry name" value="P-loop_NTPase"/>
</dbReference>
<organism evidence="3 4">
    <name type="scientific">Nocardioides lentus</name>
    <dbReference type="NCBI Taxonomy" id="338077"/>
    <lineage>
        <taxon>Bacteria</taxon>
        <taxon>Bacillati</taxon>
        <taxon>Actinomycetota</taxon>
        <taxon>Actinomycetes</taxon>
        <taxon>Propionibacteriales</taxon>
        <taxon>Nocardioidaceae</taxon>
        <taxon>Nocardioides</taxon>
    </lineage>
</organism>
<dbReference type="PANTHER" id="PTHR32039">
    <property type="entry name" value="MAGNESIUM-CHELATASE SUBUNIT CHLI"/>
    <property type="match status" value="1"/>
</dbReference>
<dbReference type="Gene3D" id="3.40.50.300">
    <property type="entry name" value="P-loop containing nucleotide triphosphate hydrolases"/>
    <property type="match status" value="1"/>
</dbReference>
<dbReference type="SUPFAM" id="SSF52540">
    <property type="entry name" value="P-loop containing nucleoside triphosphate hydrolases"/>
    <property type="match status" value="1"/>
</dbReference>
<proteinExistence type="predicted"/>
<sequence>MLFLDEFPLFRTDVIDALREPLESGEVTVSRTEESVTLPAGAMVVVASNPCPCGRFHVSPALDRCECTEVRRRRYRSRIAGPVTDRIDITRHVEPLRRGDHDPFTETETSAQVRVRVAAARERQAARYAAERWRLNGQATGPGLVQRHPLADDAARDLLSEAVLSGRLSNRGATRVHRVAWTVADLASVRAGVDVVPGVHEVEVALRLRTGESLPSAAVRPRAGRR</sequence>
<dbReference type="EMBL" id="BAAAMY010000006">
    <property type="protein sequence ID" value="GAA1924930.1"/>
    <property type="molecule type" value="Genomic_DNA"/>
</dbReference>
<protein>
    <recommendedName>
        <fullName evidence="5">ATP-binding protein</fullName>
    </recommendedName>
</protein>
<evidence type="ECO:0000313" key="3">
    <source>
        <dbReference type="EMBL" id="GAA1924930.1"/>
    </source>
</evidence>
<dbReference type="InterPro" id="IPR000523">
    <property type="entry name" value="Mg_chelatse_chII-like_cat_dom"/>
</dbReference>
<feature type="domain" description="Magnesium chelatase ChlI-like catalytic" evidence="1">
    <location>
        <begin position="1"/>
        <end position="97"/>
    </location>
</feature>
<dbReference type="PANTHER" id="PTHR32039:SF7">
    <property type="entry name" value="COMPETENCE PROTEIN COMM"/>
    <property type="match status" value="1"/>
</dbReference>
<feature type="domain" description="Mg chelatase-related protein C-terminal" evidence="2">
    <location>
        <begin position="108"/>
        <end position="189"/>
    </location>
</feature>
<dbReference type="Pfam" id="PF01078">
    <property type="entry name" value="Mg_chelatase"/>
    <property type="match status" value="1"/>
</dbReference>
<name>A0ABN2PLC5_9ACTN</name>
<dbReference type="InterPro" id="IPR045006">
    <property type="entry name" value="CHLI-like"/>
</dbReference>
<dbReference type="Pfam" id="PF13335">
    <property type="entry name" value="Mg_chelatase_C"/>
    <property type="match status" value="1"/>
</dbReference>
<evidence type="ECO:0000259" key="2">
    <source>
        <dbReference type="Pfam" id="PF13335"/>
    </source>
</evidence>
<keyword evidence="4" id="KW-1185">Reference proteome</keyword>
<reference evidence="3 4" key="1">
    <citation type="journal article" date="2019" name="Int. J. Syst. Evol. Microbiol.">
        <title>The Global Catalogue of Microorganisms (GCM) 10K type strain sequencing project: providing services to taxonomists for standard genome sequencing and annotation.</title>
        <authorList>
            <consortium name="The Broad Institute Genomics Platform"/>
            <consortium name="The Broad Institute Genome Sequencing Center for Infectious Disease"/>
            <person name="Wu L."/>
            <person name="Ma J."/>
        </authorList>
    </citation>
    <scope>NUCLEOTIDE SEQUENCE [LARGE SCALE GENOMIC DNA]</scope>
    <source>
        <strain evidence="3 4">JCM 14046</strain>
    </source>
</reference>
<dbReference type="Proteomes" id="UP001501612">
    <property type="component" value="Unassembled WGS sequence"/>
</dbReference>
<evidence type="ECO:0008006" key="5">
    <source>
        <dbReference type="Google" id="ProtNLM"/>
    </source>
</evidence>
<dbReference type="InterPro" id="IPR025158">
    <property type="entry name" value="Mg_chelat-rel_C"/>
</dbReference>
<comment type="caution">
    <text evidence="3">The sequence shown here is derived from an EMBL/GenBank/DDBJ whole genome shotgun (WGS) entry which is preliminary data.</text>
</comment>
<evidence type="ECO:0000313" key="4">
    <source>
        <dbReference type="Proteomes" id="UP001501612"/>
    </source>
</evidence>
<evidence type="ECO:0000259" key="1">
    <source>
        <dbReference type="Pfam" id="PF01078"/>
    </source>
</evidence>
<accession>A0ABN2PLC5</accession>
<gene>
    <name evidence="3" type="ORF">GCM10009737_28300</name>
</gene>